<dbReference type="Gene3D" id="1.20.1280.50">
    <property type="match status" value="1"/>
</dbReference>
<keyword evidence="2" id="KW-1185">Reference proteome</keyword>
<evidence type="ECO:0000313" key="2">
    <source>
        <dbReference type="Proteomes" id="UP001362999"/>
    </source>
</evidence>
<evidence type="ECO:0000313" key="1">
    <source>
        <dbReference type="EMBL" id="KAK7052281.1"/>
    </source>
</evidence>
<protein>
    <submittedName>
        <fullName evidence="1">F-box domain-containing protein</fullName>
    </submittedName>
</protein>
<comment type="caution">
    <text evidence="1">The sequence shown here is derived from an EMBL/GenBank/DDBJ whole genome shotgun (WGS) entry which is preliminary data.</text>
</comment>
<dbReference type="AlphaFoldDB" id="A0AAW0DLJ6"/>
<gene>
    <name evidence="1" type="ORF">R3P38DRAFT_2859518</name>
</gene>
<dbReference type="EMBL" id="JAWWNJ010000007">
    <property type="protein sequence ID" value="KAK7052281.1"/>
    <property type="molecule type" value="Genomic_DNA"/>
</dbReference>
<dbReference type="Proteomes" id="UP001362999">
    <property type="component" value="Unassembled WGS sequence"/>
</dbReference>
<organism evidence="1 2">
    <name type="scientific">Favolaschia claudopus</name>
    <dbReference type="NCBI Taxonomy" id="2862362"/>
    <lineage>
        <taxon>Eukaryota</taxon>
        <taxon>Fungi</taxon>
        <taxon>Dikarya</taxon>
        <taxon>Basidiomycota</taxon>
        <taxon>Agaricomycotina</taxon>
        <taxon>Agaricomycetes</taxon>
        <taxon>Agaricomycetidae</taxon>
        <taxon>Agaricales</taxon>
        <taxon>Marasmiineae</taxon>
        <taxon>Mycenaceae</taxon>
        <taxon>Favolaschia</taxon>
    </lineage>
</organism>
<reference evidence="1 2" key="1">
    <citation type="journal article" date="2024" name="J Genomics">
        <title>Draft genome sequencing and assembly of Favolaschia claudopus CIRM-BRFM 2984 isolated from oak limbs.</title>
        <authorList>
            <person name="Navarro D."/>
            <person name="Drula E."/>
            <person name="Chaduli D."/>
            <person name="Cazenave R."/>
            <person name="Ahrendt S."/>
            <person name="Wang J."/>
            <person name="Lipzen A."/>
            <person name="Daum C."/>
            <person name="Barry K."/>
            <person name="Grigoriev I.V."/>
            <person name="Favel A."/>
            <person name="Rosso M.N."/>
            <person name="Martin F."/>
        </authorList>
    </citation>
    <scope>NUCLEOTIDE SEQUENCE [LARGE SCALE GENOMIC DNA]</scope>
    <source>
        <strain evidence="1 2">CIRM-BRFM 2984</strain>
    </source>
</reference>
<accession>A0AAW0DLJ6</accession>
<name>A0AAW0DLJ6_9AGAR</name>
<proteinExistence type="predicted"/>
<dbReference type="SUPFAM" id="SSF52047">
    <property type="entry name" value="RNI-like"/>
    <property type="match status" value="1"/>
</dbReference>
<sequence length="367" mass="40989">MPSVAADRARLLELESHIRGLEHTLATLKLEHSTVKTRLDAVKYPVLTLPNEIVAEILVHCLPPYPNQPPLVGPSSPIPLTHICSRWREIALKTPLLWRAVYLAVPACVPSDLQNIWLSRSGHCPISVGVDDQLTRYKVGGDELIAAVLPYCARWEYVSLSIDMVDDLTLEGSMPLLRKLTVVAGFWNWKGCLDFSDAPLLRSVDLDVCAARVIVLPWTQLTSMRLHDILYQGCFHFLRMTTNLVHCELSLSNMLGDEDDVREQPVTLPSLESLTIRHEDKKINDCLAYLILPKLSRLIVDTDVLLPDPIVSLTSFISNAGCQLEHLCIEGALADDSYRTALPSIKNLVFAKMDEGEEALGIESEWK</sequence>